<protein>
    <submittedName>
        <fullName evidence="1">Uncharacterized protein</fullName>
    </submittedName>
</protein>
<reference evidence="1 2" key="1">
    <citation type="submission" date="2018-03" db="EMBL/GenBank/DDBJ databases">
        <title>Whole genome sequencing of Histamine producing bacteria.</title>
        <authorList>
            <person name="Butler K."/>
        </authorList>
    </citation>
    <scope>NUCLEOTIDE SEQUENCE [LARGE SCALE GENOMIC DNA]</scope>
    <source>
        <strain evidence="1 2">DSM 16190</strain>
    </source>
</reference>
<accession>A0A2T3N435</accession>
<dbReference type="EMBL" id="PYMC01000001">
    <property type="protein sequence ID" value="PSW07180.1"/>
    <property type="molecule type" value="Genomic_DNA"/>
</dbReference>
<dbReference type="AlphaFoldDB" id="A0A2T3N435"/>
<comment type="caution">
    <text evidence="1">The sequence shown here is derived from an EMBL/GenBank/DDBJ whole genome shotgun (WGS) entry which is preliminary data.</text>
</comment>
<evidence type="ECO:0000313" key="2">
    <source>
        <dbReference type="Proteomes" id="UP000240904"/>
    </source>
</evidence>
<dbReference type="NCBIfam" id="NF047773">
    <property type="entry name" value="phas_rel_Lepto"/>
    <property type="match status" value="1"/>
</dbReference>
<dbReference type="OrthoDB" id="5815832at2"/>
<evidence type="ECO:0000313" key="1">
    <source>
        <dbReference type="EMBL" id="PSW07180.1"/>
    </source>
</evidence>
<name>A0A2T3N435_9GAMM</name>
<sequence length="119" mass="13136">MMFGTIIKNVKPMTVFGEGLVRNVFLAGLGVYSKGKEQSEQTQRLLATQFKGFVEKGTDVEAETLQRVETTKSVVLNKVESQVNQVIRCTSGIDRTRLLGIENSVDALATAVDKLMQKK</sequence>
<proteinExistence type="predicted"/>
<keyword evidence="2" id="KW-1185">Reference proteome</keyword>
<organism evidence="1 2">
    <name type="scientific">Photobacterium lipolyticum</name>
    <dbReference type="NCBI Taxonomy" id="266810"/>
    <lineage>
        <taxon>Bacteria</taxon>
        <taxon>Pseudomonadati</taxon>
        <taxon>Pseudomonadota</taxon>
        <taxon>Gammaproteobacteria</taxon>
        <taxon>Vibrionales</taxon>
        <taxon>Vibrionaceae</taxon>
        <taxon>Photobacterium</taxon>
    </lineage>
</organism>
<dbReference type="Proteomes" id="UP000240904">
    <property type="component" value="Unassembled WGS sequence"/>
</dbReference>
<gene>
    <name evidence="1" type="ORF">C9I89_00140</name>
</gene>
<dbReference type="RefSeq" id="WP_107281333.1">
    <property type="nucleotide sequence ID" value="NZ_PYMC01000001.1"/>
</dbReference>